<dbReference type="SUPFAM" id="SSF53383">
    <property type="entry name" value="PLP-dependent transferases"/>
    <property type="match status" value="1"/>
</dbReference>
<organism evidence="15 16">
    <name type="scientific">Sulfurimicrobium lacus</name>
    <dbReference type="NCBI Taxonomy" id="2715678"/>
    <lineage>
        <taxon>Bacteria</taxon>
        <taxon>Pseudomonadati</taxon>
        <taxon>Pseudomonadota</taxon>
        <taxon>Betaproteobacteria</taxon>
        <taxon>Nitrosomonadales</taxon>
        <taxon>Sulfuricellaceae</taxon>
        <taxon>Sulfurimicrobium</taxon>
    </lineage>
</organism>
<evidence type="ECO:0000256" key="3">
    <source>
        <dbReference type="ARBA" id="ARBA00006904"/>
    </source>
</evidence>
<feature type="modified residue" description="N6-(pyridoxal phosphate)lysine" evidence="12">
    <location>
        <position position="196"/>
    </location>
</feature>
<comment type="pathway">
    <text evidence="1 12">Cofactor biosynthesis; pyridoxine 5'-phosphate biosynthesis; pyridoxine 5'-phosphate from D-erythrose 4-phosphate: step 3/5.</text>
</comment>
<dbReference type="InterPro" id="IPR020578">
    <property type="entry name" value="Aminotrans_V_PyrdxlP_BS"/>
</dbReference>
<dbReference type="EMBL" id="AP022853">
    <property type="protein sequence ID" value="BCB25842.1"/>
    <property type="molecule type" value="Genomic_DNA"/>
</dbReference>
<dbReference type="CDD" id="cd00611">
    <property type="entry name" value="PSAT_like"/>
    <property type="match status" value="1"/>
</dbReference>
<dbReference type="Proteomes" id="UP000502260">
    <property type="component" value="Chromosome"/>
</dbReference>
<evidence type="ECO:0000256" key="7">
    <source>
        <dbReference type="ARBA" id="ARBA00022898"/>
    </source>
</evidence>
<sequence>MERTYNFSAGPAMLPREVLEQARDELLNWHDCGLSVMEMTHRGKDFSAIIAQAEADLRELLGVPANYKVLFLQGGATMQFAQIPLNLLAGRSADYLVTGAWSKKAFKEAQKVGSARLVATTEASNFTRLPAASELEFDPDAAYLHVCSNETVHGVEIHDLSAFRTSATIVADMSSHILSRPVDIGQYGLIYGGAQKNIGPAGLTLVIVREDLLGRAPTNLPTMLDYAVQAEHGSMLNTPPTYSIYVAGLVFQWLKKQGGLAAMEQTNIAKAKLLYQAIDNSGLYHNPVEPACRSRMNVPFTLNKPGLEELFVAEAKKQNIVSIKGHKMVGGMRASIYNAMPPQGVQALVDFMQDFERRHG</sequence>
<dbReference type="FunFam" id="3.90.1150.10:FF:000006">
    <property type="entry name" value="Phosphoserine aminotransferase"/>
    <property type="match status" value="1"/>
</dbReference>
<feature type="binding site" evidence="12">
    <location>
        <begin position="76"/>
        <end position="77"/>
    </location>
    <ligand>
        <name>pyridoxal 5'-phosphate</name>
        <dbReference type="ChEBI" id="CHEBI:597326"/>
    </ligand>
</feature>
<dbReference type="KEGG" id="slac:SKTS_07280"/>
<evidence type="ECO:0000313" key="15">
    <source>
        <dbReference type="EMBL" id="BCB25842.1"/>
    </source>
</evidence>
<keyword evidence="4 12" id="KW-0032">Aminotransferase</keyword>
<dbReference type="PROSITE" id="PS00595">
    <property type="entry name" value="AA_TRANSFER_CLASS_5"/>
    <property type="match status" value="1"/>
</dbReference>
<dbReference type="GO" id="GO:0008615">
    <property type="term" value="P:pyridoxine biosynthetic process"/>
    <property type="evidence" value="ECO:0007669"/>
    <property type="project" value="UniProtKB-UniRule"/>
</dbReference>
<dbReference type="EC" id="2.6.1.52" evidence="12"/>
<feature type="domain" description="Aminotransferase class V" evidence="14">
    <location>
        <begin position="4"/>
        <end position="348"/>
    </location>
</feature>
<keyword evidence="8 12" id="KW-0664">Pyridoxine biosynthesis</keyword>
<keyword evidence="5 12" id="KW-0028">Amino-acid biosynthesis</keyword>
<dbReference type="GO" id="GO:0005737">
    <property type="term" value="C:cytoplasm"/>
    <property type="evidence" value="ECO:0007669"/>
    <property type="project" value="UniProtKB-SubCell"/>
</dbReference>
<feature type="binding site" evidence="12">
    <location>
        <position position="151"/>
    </location>
    <ligand>
        <name>pyridoxal 5'-phosphate</name>
        <dbReference type="ChEBI" id="CHEBI:597326"/>
    </ligand>
</feature>
<evidence type="ECO:0000256" key="11">
    <source>
        <dbReference type="ARBA" id="ARBA00049007"/>
    </source>
</evidence>
<dbReference type="Pfam" id="PF00266">
    <property type="entry name" value="Aminotran_5"/>
    <property type="match status" value="1"/>
</dbReference>
<proteinExistence type="inferred from homology"/>
<comment type="subcellular location">
    <subcellularLocation>
        <location evidence="12">Cytoplasm</location>
    </subcellularLocation>
</comment>
<dbReference type="InterPro" id="IPR015421">
    <property type="entry name" value="PyrdxlP-dep_Trfase_major"/>
</dbReference>
<evidence type="ECO:0000256" key="6">
    <source>
        <dbReference type="ARBA" id="ARBA00022679"/>
    </source>
</evidence>
<comment type="function">
    <text evidence="12">Catalyzes the reversible conversion of 3-phosphohydroxypyruvate to phosphoserine and of 3-hydroxy-2-oxo-4-phosphonooxybutanoate to phosphohydroxythreonine.</text>
</comment>
<dbReference type="InterPro" id="IPR022278">
    <property type="entry name" value="Pser_aminoTfrase"/>
</dbReference>
<dbReference type="PIRSF" id="PIRSF000525">
    <property type="entry name" value="SerC"/>
    <property type="match status" value="1"/>
</dbReference>
<evidence type="ECO:0000256" key="8">
    <source>
        <dbReference type="ARBA" id="ARBA00023096"/>
    </source>
</evidence>
<keyword evidence="7 12" id="KW-0663">Pyridoxal phosphate</keyword>
<keyword evidence="12" id="KW-0963">Cytoplasm</keyword>
<dbReference type="HAMAP" id="MF_00160">
    <property type="entry name" value="SerC_aminotrans_5"/>
    <property type="match status" value="1"/>
</dbReference>
<comment type="pathway">
    <text evidence="2 12 13">Amino-acid biosynthesis; L-serine biosynthesis; L-serine from 3-phospho-D-glycerate: step 2/3.</text>
</comment>
<evidence type="ECO:0000256" key="5">
    <source>
        <dbReference type="ARBA" id="ARBA00022605"/>
    </source>
</evidence>
<dbReference type="InterPro" id="IPR000192">
    <property type="entry name" value="Aminotrans_V_dom"/>
</dbReference>
<dbReference type="Gene3D" id="3.90.1150.10">
    <property type="entry name" value="Aspartate Aminotransferase, domain 1"/>
    <property type="match status" value="1"/>
</dbReference>
<dbReference type="GO" id="GO:0006564">
    <property type="term" value="P:L-serine biosynthetic process"/>
    <property type="evidence" value="ECO:0007669"/>
    <property type="project" value="UniProtKB-UniRule"/>
</dbReference>
<evidence type="ECO:0000256" key="1">
    <source>
        <dbReference type="ARBA" id="ARBA00004915"/>
    </source>
</evidence>
<evidence type="ECO:0000256" key="10">
    <source>
        <dbReference type="ARBA" id="ARBA00047630"/>
    </source>
</evidence>
<comment type="similarity">
    <text evidence="3 12">Belongs to the class-V pyridoxal-phosphate-dependent aminotransferase family. SerC subfamily.</text>
</comment>
<feature type="binding site" evidence="12">
    <location>
        <position position="101"/>
    </location>
    <ligand>
        <name>pyridoxal 5'-phosphate</name>
        <dbReference type="ChEBI" id="CHEBI:597326"/>
    </ligand>
</feature>
<evidence type="ECO:0000256" key="9">
    <source>
        <dbReference type="ARBA" id="ARBA00023299"/>
    </source>
</evidence>
<dbReference type="PANTHER" id="PTHR43247">
    <property type="entry name" value="PHOSPHOSERINE AMINOTRANSFERASE"/>
    <property type="match status" value="1"/>
</dbReference>
<evidence type="ECO:0000256" key="2">
    <source>
        <dbReference type="ARBA" id="ARBA00005099"/>
    </source>
</evidence>
<dbReference type="InterPro" id="IPR015422">
    <property type="entry name" value="PyrdxlP-dep_Trfase_small"/>
</dbReference>
<gene>
    <name evidence="12 15" type="primary">serC</name>
    <name evidence="15" type="ORF">SKTS_07280</name>
</gene>
<comment type="cofactor">
    <cofactor evidence="12">
        <name>pyridoxal 5'-phosphate</name>
        <dbReference type="ChEBI" id="CHEBI:597326"/>
    </cofactor>
    <text evidence="12">Binds 1 pyridoxal phosphate per subunit.</text>
</comment>
<comment type="catalytic activity">
    <reaction evidence="10 12">
        <text>4-(phosphooxy)-L-threonine + 2-oxoglutarate = (R)-3-hydroxy-2-oxo-4-phosphooxybutanoate + L-glutamate</text>
        <dbReference type="Rhea" id="RHEA:16573"/>
        <dbReference type="ChEBI" id="CHEBI:16810"/>
        <dbReference type="ChEBI" id="CHEBI:29985"/>
        <dbReference type="ChEBI" id="CHEBI:58452"/>
        <dbReference type="ChEBI" id="CHEBI:58538"/>
        <dbReference type="EC" id="2.6.1.52"/>
    </reaction>
</comment>
<comment type="caution">
    <text evidence="12">Lacks conserved residue(s) required for the propagation of feature annotation.</text>
</comment>
<comment type="catalytic activity">
    <reaction evidence="11 12 13">
        <text>O-phospho-L-serine + 2-oxoglutarate = 3-phosphooxypyruvate + L-glutamate</text>
        <dbReference type="Rhea" id="RHEA:14329"/>
        <dbReference type="ChEBI" id="CHEBI:16810"/>
        <dbReference type="ChEBI" id="CHEBI:18110"/>
        <dbReference type="ChEBI" id="CHEBI:29985"/>
        <dbReference type="ChEBI" id="CHEBI:57524"/>
        <dbReference type="EC" id="2.6.1.52"/>
    </reaction>
</comment>
<dbReference type="NCBIfam" id="TIGR01364">
    <property type="entry name" value="serC_1"/>
    <property type="match status" value="1"/>
</dbReference>
<dbReference type="NCBIfam" id="NF003764">
    <property type="entry name" value="PRK05355.1"/>
    <property type="match status" value="1"/>
</dbReference>
<dbReference type="RefSeq" id="WP_173060532.1">
    <property type="nucleotide sequence ID" value="NZ_AP022853.1"/>
</dbReference>
<protein>
    <recommendedName>
        <fullName evidence="12">Phosphoserine aminotransferase</fullName>
        <ecNumber evidence="12">2.6.1.52</ecNumber>
    </recommendedName>
    <alternativeName>
        <fullName evidence="12">Phosphohydroxythreonine aminotransferase</fullName>
        <shortName evidence="12">PSAT</shortName>
    </alternativeName>
</protein>
<evidence type="ECO:0000256" key="4">
    <source>
        <dbReference type="ARBA" id="ARBA00022576"/>
    </source>
</evidence>
<dbReference type="UniPathway" id="UPA00244">
    <property type="reaction ID" value="UER00311"/>
</dbReference>
<dbReference type="UniPathway" id="UPA00135">
    <property type="reaction ID" value="UER00197"/>
</dbReference>
<dbReference type="InterPro" id="IPR015424">
    <property type="entry name" value="PyrdxlP-dep_Trfase"/>
</dbReference>
<evidence type="ECO:0000256" key="12">
    <source>
        <dbReference type="HAMAP-Rule" id="MF_00160"/>
    </source>
</evidence>
<evidence type="ECO:0000256" key="13">
    <source>
        <dbReference type="RuleBase" id="RU004505"/>
    </source>
</evidence>
<accession>A0A6F8VA42</accession>
<evidence type="ECO:0000313" key="16">
    <source>
        <dbReference type="Proteomes" id="UP000502260"/>
    </source>
</evidence>
<dbReference type="AlphaFoldDB" id="A0A6F8VA42"/>
<evidence type="ECO:0000259" key="14">
    <source>
        <dbReference type="Pfam" id="PF00266"/>
    </source>
</evidence>
<feature type="binding site" evidence="12">
    <location>
        <begin position="237"/>
        <end position="238"/>
    </location>
    <ligand>
        <name>pyridoxal 5'-phosphate</name>
        <dbReference type="ChEBI" id="CHEBI:597326"/>
    </ligand>
</feature>
<dbReference type="Gene3D" id="3.40.640.10">
    <property type="entry name" value="Type I PLP-dependent aspartate aminotransferase-like (Major domain)"/>
    <property type="match status" value="1"/>
</dbReference>
<keyword evidence="6 12" id="KW-0808">Transferase</keyword>
<dbReference type="FunFam" id="3.40.640.10:FF:000010">
    <property type="entry name" value="Phosphoserine aminotransferase"/>
    <property type="match status" value="1"/>
</dbReference>
<name>A0A6F8VA42_9PROT</name>
<reference evidence="16" key="1">
    <citation type="submission" date="2020-03" db="EMBL/GenBank/DDBJ databases">
        <title>Complete genome sequence of sulfur-oxidizing bacterium skT11.</title>
        <authorList>
            <person name="Kanda M."/>
            <person name="Kojima H."/>
            <person name="Fukui M."/>
        </authorList>
    </citation>
    <scope>NUCLEOTIDE SEQUENCE [LARGE SCALE GENOMIC DNA]</scope>
    <source>
        <strain evidence="16">skT11</strain>
    </source>
</reference>
<comment type="subunit">
    <text evidence="12">Homodimer.</text>
</comment>
<keyword evidence="9 12" id="KW-0718">Serine biosynthesis</keyword>
<dbReference type="PANTHER" id="PTHR43247:SF1">
    <property type="entry name" value="PHOSPHOSERINE AMINOTRANSFERASE"/>
    <property type="match status" value="1"/>
</dbReference>
<dbReference type="GO" id="GO:0004648">
    <property type="term" value="F:O-phospho-L-serine:2-oxoglutarate aminotransferase activity"/>
    <property type="evidence" value="ECO:0007669"/>
    <property type="project" value="UniProtKB-UniRule"/>
</dbReference>
<keyword evidence="16" id="KW-1185">Reference proteome</keyword>
<feature type="binding site" evidence="12">
    <location>
        <position position="195"/>
    </location>
    <ligand>
        <name>pyridoxal 5'-phosphate</name>
        <dbReference type="ChEBI" id="CHEBI:597326"/>
    </ligand>
</feature>
<dbReference type="GO" id="GO:0030170">
    <property type="term" value="F:pyridoxal phosphate binding"/>
    <property type="evidence" value="ECO:0007669"/>
    <property type="project" value="UniProtKB-UniRule"/>
</dbReference>
<feature type="binding site" evidence="12">
    <location>
        <position position="42"/>
    </location>
    <ligand>
        <name>L-glutamate</name>
        <dbReference type="ChEBI" id="CHEBI:29985"/>
    </ligand>
</feature>
<feature type="binding site" evidence="12">
    <location>
        <position position="172"/>
    </location>
    <ligand>
        <name>pyridoxal 5'-phosphate</name>
        <dbReference type="ChEBI" id="CHEBI:597326"/>
    </ligand>
</feature>